<organism evidence="5 6">
    <name type="scientific">Lentibacillus juripiscarius</name>
    <dbReference type="NCBI Taxonomy" id="257446"/>
    <lineage>
        <taxon>Bacteria</taxon>
        <taxon>Bacillati</taxon>
        <taxon>Bacillota</taxon>
        <taxon>Bacilli</taxon>
        <taxon>Bacillales</taxon>
        <taxon>Bacillaceae</taxon>
        <taxon>Lentibacillus</taxon>
    </lineage>
</organism>
<accession>A0ABW5V8B6</accession>
<protein>
    <submittedName>
        <fullName evidence="5">Biotin-dependent carboxyltransferase family protein</fullName>
    </submittedName>
</protein>
<dbReference type="PANTHER" id="PTHR43309:SF5">
    <property type="entry name" value="5-OXOPROLINASE SUBUNIT C"/>
    <property type="match status" value="1"/>
</dbReference>
<feature type="domain" description="Carboxyltransferase" evidence="4">
    <location>
        <begin position="15"/>
        <end position="290"/>
    </location>
</feature>
<name>A0ABW5V8B6_9BACI</name>
<evidence type="ECO:0000313" key="5">
    <source>
        <dbReference type="EMBL" id="MFD2762032.1"/>
    </source>
</evidence>
<sequence length="304" mass="33219">MQTTIQDLGREGLQQYGVVVSGAMDPFALQVANLLVGNQRDEAALEIAMMGPELDVLSSAVIAICGANLSPTVNGERVPMWKSFKVQKGDRIAFGRPLSGVRAYLAVAGGYDVPVMMGSKSTYERANLGTVIKKDMIIHGFNVRSRPGLGLSYKAIPDYHDQTPIRVVAGPETDRFTDEGIKTFYNEPHTISPESDRMGYRLERAEIPHKNGADIWSDAVPLGTIQVPANGQPIILMADRQTTGGYNRIATVISVDIPKIAQLPPGSKIRFHPVKVHEAQKLAKEERDFFRVLAYGVKGLYVAT</sequence>
<dbReference type="InterPro" id="IPR052708">
    <property type="entry name" value="PxpC"/>
</dbReference>
<gene>
    <name evidence="5" type="ORF">ACFSUO_13820</name>
</gene>
<evidence type="ECO:0000313" key="6">
    <source>
        <dbReference type="Proteomes" id="UP001597502"/>
    </source>
</evidence>
<dbReference type="Pfam" id="PF02626">
    <property type="entry name" value="CT_A_B"/>
    <property type="match status" value="1"/>
</dbReference>
<dbReference type="RefSeq" id="WP_382395132.1">
    <property type="nucleotide sequence ID" value="NZ_JBHUNA010000034.1"/>
</dbReference>
<dbReference type="SMART" id="SM00797">
    <property type="entry name" value="AHS2"/>
    <property type="match status" value="1"/>
</dbReference>
<evidence type="ECO:0000259" key="4">
    <source>
        <dbReference type="SMART" id="SM00797"/>
    </source>
</evidence>
<dbReference type="PANTHER" id="PTHR43309">
    <property type="entry name" value="5-OXOPROLINASE SUBUNIT C"/>
    <property type="match status" value="1"/>
</dbReference>
<keyword evidence="2" id="KW-0378">Hydrolase</keyword>
<dbReference type="EMBL" id="JBHUNA010000034">
    <property type="protein sequence ID" value="MFD2762032.1"/>
    <property type="molecule type" value="Genomic_DNA"/>
</dbReference>
<evidence type="ECO:0000256" key="1">
    <source>
        <dbReference type="ARBA" id="ARBA00022741"/>
    </source>
</evidence>
<keyword evidence="6" id="KW-1185">Reference proteome</keyword>
<reference evidence="6" key="1">
    <citation type="journal article" date="2019" name="Int. J. Syst. Evol. Microbiol.">
        <title>The Global Catalogue of Microorganisms (GCM) 10K type strain sequencing project: providing services to taxonomists for standard genome sequencing and annotation.</title>
        <authorList>
            <consortium name="The Broad Institute Genomics Platform"/>
            <consortium name="The Broad Institute Genome Sequencing Center for Infectious Disease"/>
            <person name="Wu L."/>
            <person name="Ma J."/>
        </authorList>
    </citation>
    <scope>NUCLEOTIDE SEQUENCE [LARGE SCALE GENOMIC DNA]</scope>
    <source>
        <strain evidence="6">TISTR 1535</strain>
    </source>
</reference>
<comment type="caution">
    <text evidence="5">The sequence shown here is derived from an EMBL/GenBank/DDBJ whole genome shotgun (WGS) entry which is preliminary data.</text>
</comment>
<dbReference type="Gene3D" id="2.40.100.10">
    <property type="entry name" value="Cyclophilin-like"/>
    <property type="match status" value="1"/>
</dbReference>
<dbReference type="InterPro" id="IPR029000">
    <property type="entry name" value="Cyclophilin-like_dom_sf"/>
</dbReference>
<dbReference type="InterPro" id="IPR003778">
    <property type="entry name" value="CT_A_B"/>
</dbReference>
<dbReference type="SUPFAM" id="SSF50891">
    <property type="entry name" value="Cyclophilin-like"/>
    <property type="match status" value="1"/>
</dbReference>
<keyword evidence="3" id="KW-0067">ATP-binding</keyword>
<proteinExistence type="predicted"/>
<dbReference type="Proteomes" id="UP001597502">
    <property type="component" value="Unassembled WGS sequence"/>
</dbReference>
<keyword evidence="1" id="KW-0547">Nucleotide-binding</keyword>
<dbReference type="NCBIfam" id="TIGR00724">
    <property type="entry name" value="urea_amlyse_rel"/>
    <property type="match status" value="1"/>
</dbReference>
<evidence type="ECO:0000256" key="2">
    <source>
        <dbReference type="ARBA" id="ARBA00022801"/>
    </source>
</evidence>
<evidence type="ECO:0000256" key="3">
    <source>
        <dbReference type="ARBA" id="ARBA00022840"/>
    </source>
</evidence>